<reference evidence="7" key="1">
    <citation type="journal article" date="2019" name="Int. J. Syst. Evol. Microbiol.">
        <title>The Global Catalogue of Microorganisms (GCM) 10K type strain sequencing project: providing services to taxonomists for standard genome sequencing and annotation.</title>
        <authorList>
            <consortium name="The Broad Institute Genomics Platform"/>
            <consortium name="The Broad Institute Genome Sequencing Center for Infectious Disease"/>
            <person name="Wu L."/>
            <person name="Ma J."/>
        </authorList>
    </citation>
    <scope>NUCLEOTIDE SEQUENCE [LARGE SCALE GENOMIC DNA]</scope>
    <source>
        <strain evidence="7">CCUG 49560</strain>
    </source>
</reference>
<protein>
    <submittedName>
        <fullName evidence="6">Alpha/beta hydrolase family protein</fullName>
    </submittedName>
</protein>
<dbReference type="EMBL" id="JBHSFN010000010">
    <property type="protein sequence ID" value="MFC4587925.1"/>
    <property type="molecule type" value="Genomic_DNA"/>
</dbReference>
<organism evidence="6 7">
    <name type="scientific">Sphaerisporangium corydalis</name>
    <dbReference type="NCBI Taxonomy" id="1441875"/>
    <lineage>
        <taxon>Bacteria</taxon>
        <taxon>Bacillati</taxon>
        <taxon>Actinomycetota</taxon>
        <taxon>Actinomycetes</taxon>
        <taxon>Streptosporangiales</taxon>
        <taxon>Streptosporangiaceae</taxon>
        <taxon>Sphaerisporangium</taxon>
    </lineage>
</organism>
<keyword evidence="3" id="KW-0443">Lipid metabolism</keyword>
<dbReference type="Proteomes" id="UP001595891">
    <property type="component" value="Unassembled WGS sequence"/>
</dbReference>
<sequence>MRRTLAMASLIALTALTGTTQAQAHTAASTGATQARTAADTGATQAQAQAPAPALPKPTGSAPVGTTRLHLVDASRPDPWNPEATERELMVSLWYPAKRPTGRPAPYMTPQESAAVLKNFPDVAPDAATKVRTYAGLGAPVKAGRLPLVIMSPGFSFPRATVTSLAEDLASRGYLVAGVEHTYESVATTFPDGRTTSCLACVKGQDGAKVAASRVKDVRFVLGELTKGRWGRAIDRSKIAMVGHSMGGYATAQTMLADPRIRAGVNLDGTFKLEQPLDRPFMLFGAPASHTPDGTDRSWRTAWPNLTGWKRWVTVAGTDHSAFVDYAVVRPQLGIPAQELDGERALRITRAYLAAFLDRHLLGKRTPVGTYPEVTDHSREVAS</sequence>
<comment type="caution">
    <text evidence="6">The sequence shown here is derived from an EMBL/GenBank/DDBJ whole genome shotgun (WGS) entry which is preliminary data.</text>
</comment>
<dbReference type="SUPFAM" id="SSF53474">
    <property type="entry name" value="alpha/beta-Hydrolases"/>
    <property type="match status" value="1"/>
</dbReference>
<evidence type="ECO:0000313" key="7">
    <source>
        <dbReference type="Proteomes" id="UP001595891"/>
    </source>
</evidence>
<evidence type="ECO:0000256" key="5">
    <source>
        <dbReference type="SAM" id="SignalP"/>
    </source>
</evidence>
<feature type="signal peptide" evidence="5">
    <location>
        <begin position="1"/>
        <end position="24"/>
    </location>
</feature>
<dbReference type="RefSeq" id="WP_262840699.1">
    <property type="nucleotide sequence ID" value="NZ_JANZYP010000002.1"/>
</dbReference>
<keyword evidence="7" id="KW-1185">Reference proteome</keyword>
<dbReference type="GO" id="GO:0016787">
    <property type="term" value="F:hydrolase activity"/>
    <property type="evidence" value="ECO:0007669"/>
    <property type="project" value="UniProtKB-KW"/>
</dbReference>
<evidence type="ECO:0000256" key="3">
    <source>
        <dbReference type="ARBA" id="ARBA00023098"/>
    </source>
</evidence>
<dbReference type="Gene3D" id="3.40.50.1820">
    <property type="entry name" value="alpha/beta hydrolase"/>
    <property type="match status" value="1"/>
</dbReference>
<feature type="chain" id="PRO_5046674094" evidence="5">
    <location>
        <begin position="25"/>
        <end position="383"/>
    </location>
</feature>
<feature type="region of interest" description="Disordered" evidence="4">
    <location>
        <begin position="27"/>
        <end position="65"/>
    </location>
</feature>
<feature type="compositionally biased region" description="Low complexity" evidence="4">
    <location>
        <begin position="27"/>
        <end position="52"/>
    </location>
</feature>
<keyword evidence="1 6" id="KW-0378">Hydrolase</keyword>
<proteinExistence type="predicted"/>
<dbReference type="InterPro" id="IPR029058">
    <property type="entry name" value="AB_hydrolase_fold"/>
</dbReference>
<evidence type="ECO:0000256" key="2">
    <source>
        <dbReference type="ARBA" id="ARBA00022963"/>
    </source>
</evidence>
<evidence type="ECO:0000256" key="4">
    <source>
        <dbReference type="SAM" id="MobiDB-lite"/>
    </source>
</evidence>
<name>A0ABV9EEF4_9ACTN</name>
<keyword evidence="5" id="KW-0732">Signal</keyword>
<dbReference type="PANTHER" id="PTHR10272">
    <property type="entry name" value="PLATELET-ACTIVATING FACTOR ACETYLHYDROLASE"/>
    <property type="match status" value="1"/>
</dbReference>
<evidence type="ECO:0000313" key="6">
    <source>
        <dbReference type="EMBL" id="MFC4587925.1"/>
    </source>
</evidence>
<keyword evidence="2" id="KW-0442">Lipid degradation</keyword>
<accession>A0ABV9EEF4</accession>
<dbReference type="Pfam" id="PF03403">
    <property type="entry name" value="PAF-AH_p_II"/>
    <property type="match status" value="2"/>
</dbReference>
<gene>
    <name evidence="6" type="ORF">ACFO8L_17670</name>
</gene>
<dbReference type="PANTHER" id="PTHR10272:SF0">
    <property type="entry name" value="PLATELET-ACTIVATING FACTOR ACETYLHYDROLASE"/>
    <property type="match status" value="1"/>
</dbReference>
<evidence type="ECO:0000256" key="1">
    <source>
        <dbReference type="ARBA" id="ARBA00022801"/>
    </source>
</evidence>